<dbReference type="EMBL" id="BTSX01000002">
    <property type="protein sequence ID" value="GMS86033.1"/>
    <property type="molecule type" value="Genomic_DNA"/>
</dbReference>
<dbReference type="AlphaFoldDB" id="A0AAV5SVD8"/>
<comment type="caution">
    <text evidence="1">The sequence shown here is derived from an EMBL/GenBank/DDBJ whole genome shotgun (WGS) entry which is preliminary data.</text>
</comment>
<accession>A0AAV5SVD8</accession>
<evidence type="ECO:0000313" key="2">
    <source>
        <dbReference type="Proteomes" id="UP001432027"/>
    </source>
</evidence>
<gene>
    <name evidence="1" type="ORF">PENTCL1PPCAC_8208</name>
</gene>
<feature type="non-terminal residue" evidence="1">
    <location>
        <position position="1"/>
    </location>
</feature>
<protein>
    <submittedName>
        <fullName evidence="1">Uncharacterized protein</fullName>
    </submittedName>
</protein>
<organism evidence="1 2">
    <name type="scientific">Pristionchus entomophagus</name>
    <dbReference type="NCBI Taxonomy" id="358040"/>
    <lineage>
        <taxon>Eukaryota</taxon>
        <taxon>Metazoa</taxon>
        <taxon>Ecdysozoa</taxon>
        <taxon>Nematoda</taxon>
        <taxon>Chromadorea</taxon>
        <taxon>Rhabditida</taxon>
        <taxon>Rhabditina</taxon>
        <taxon>Diplogasteromorpha</taxon>
        <taxon>Diplogasteroidea</taxon>
        <taxon>Neodiplogasteridae</taxon>
        <taxon>Pristionchus</taxon>
    </lineage>
</organism>
<sequence length="133" mass="13453">RKPNSSTDMTTTLDNLLSKVGGTEGILHGLGDVAKDVAKALDESGKKGAQAVGDGAKEAATATADGAHAASEQLGNLAKVIGGVLVDKLGGDHAPPPAQGFEKAPEPVVDDVEEAVVKKVVHGDTDDKKKKAH</sequence>
<dbReference type="Proteomes" id="UP001432027">
    <property type="component" value="Unassembled WGS sequence"/>
</dbReference>
<proteinExistence type="predicted"/>
<evidence type="ECO:0000313" key="1">
    <source>
        <dbReference type="EMBL" id="GMS86033.1"/>
    </source>
</evidence>
<name>A0AAV5SVD8_9BILA</name>
<keyword evidence="2" id="KW-1185">Reference proteome</keyword>
<feature type="non-terminal residue" evidence="1">
    <location>
        <position position="133"/>
    </location>
</feature>
<reference evidence="1" key="1">
    <citation type="submission" date="2023-10" db="EMBL/GenBank/DDBJ databases">
        <title>Genome assembly of Pristionchus species.</title>
        <authorList>
            <person name="Yoshida K."/>
            <person name="Sommer R.J."/>
        </authorList>
    </citation>
    <scope>NUCLEOTIDE SEQUENCE</scope>
    <source>
        <strain evidence="1">RS0144</strain>
    </source>
</reference>